<dbReference type="EMBL" id="LIAE01010635">
    <property type="protein sequence ID" value="PAV57505.1"/>
    <property type="molecule type" value="Genomic_DNA"/>
</dbReference>
<name>A0A2A2J7B1_9BILA</name>
<dbReference type="Proteomes" id="UP000218231">
    <property type="component" value="Unassembled WGS sequence"/>
</dbReference>
<feature type="compositionally biased region" description="Acidic residues" evidence="2">
    <location>
        <begin position="160"/>
        <end position="171"/>
    </location>
</feature>
<feature type="compositionally biased region" description="Acidic residues" evidence="2">
    <location>
        <begin position="59"/>
        <end position="70"/>
    </location>
</feature>
<dbReference type="PANTHER" id="PTHR22973:SF12">
    <property type="entry name" value="LD35087P"/>
    <property type="match status" value="1"/>
</dbReference>
<dbReference type="FunFam" id="2.60.120.680:FF:000006">
    <property type="entry name" value="Acyl-CoA binding domain containing 3"/>
    <property type="match status" value="1"/>
</dbReference>
<dbReference type="AlphaFoldDB" id="A0A2A2J7B1"/>
<evidence type="ECO:0000256" key="2">
    <source>
        <dbReference type="SAM" id="MobiDB-lite"/>
    </source>
</evidence>
<sequence length="254" mass="28857">MNGILKEVPGHKQAALIRQLQEQHYTQYMSQVYQQQAAAADPNGGKKVKSEEDDRARDEDSDLSDEEAGEDLPSNPAIAPASLWNRQDIAQFKNNIKKEGSEGILKIGHGETVTIRVPTHEDGTCLFWEFATDYYDIGFGVYFEWTIADSNQVSIHVSESDDEDELDEAEEAKEGEGAKEPVAGDVETGAQHRRVDPNKPRQDEIIPVYRRDCHEEVYAGSHVYPGRGVYLLKFDNSYSLWRSKTLYYRVYYSK</sequence>
<dbReference type="PROSITE" id="PS50866">
    <property type="entry name" value="GOLD"/>
    <property type="match status" value="1"/>
</dbReference>
<proteinExistence type="predicted"/>
<feature type="compositionally biased region" description="Basic and acidic residues" evidence="2">
    <location>
        <begin position="48"/>
        <end position="58"/>
    </location>
</feature>
<reference evidence="4 5" key="1">
    <citation type="journal article" date="2017" name="Curr. Biol.">
        <title>Genome architecture and evolution of a unichromosomal asexual nematode.</title>
        <authorList>
            <person name="Fradin H."/>
            <person name="Zegar C."/>
            <person name="Gutwein M."/>
            <person name="Lucas J."/>
            <person name="Kovtun M."/>
            <person name="Corcoran D."/>
            <person name="Baugh L.R."/>
            <person name="Kiontke K."/>
            <person name="Gunsalus K."/>
            <person name="Fitch D.H."/>
            <person name="Piano F."/>
        </authorList>
    </citation>
    <scope>NUCLEOTIDE SEQUENCE [LARGE SCALE GENOMIC DNA]</scope>
    <source>
        <strain evidence="4">PF1309</strain>
    </source>
</reference>
<protein>
    <recommendedName>
        <fullName evidence="3">GOLD domain-containing protein</fullName>
    </recommendedName>
</protein>
<evidence type="ECO:0000259" key="3">
    <source>
        <dbReference type="PROSITE" id="PS50866"/>
    </source>
</evidence>
<dbReference type="Gene3D" id="2.60.120.680">
    <property type="entry name" value="GOLD domain"/>
    <property type="match status" value="1"/>
</dbReference>
<accession>A0A2A2J7B1</accession>
<dbReference type="PANTHER" id="PTHR22973">
    <property type="entry name" value="LD35087P"/>
    <property type="match status" value="1"/>
</dbReference>
<feature type="region of interest" description="Disordered" evidence="2">
    <location>
        <begin position="156"/>
        <end position="201"/>
    </location>
</feature>
<feature type="region of interest" description="Disordered" evidence="2">
    <location>
        <begin position="36"/>
        <end position="80"/>
    </location>
</feature>
<dbReference type="STRING" id="2018661.A0A2A2J7B1"/>
<gene>
    <name evidence="4" type="ORF">WR25_23630</name>
</gene>
<dbReference type="SUPFAM" id="SSF101576">
    <property type="entry name" value="Supernatant protein factor (SPF), C-terminal domain"/>
    <property type="match status" value="1"/>
</dbReference>
<organism evidence="4 5">
    <name type="scientific">Diploscapter pachys</name>
    <dbReference type="NCBI Taxonomy" id="2018661"/>
    <lineage>
        <taxon>Eukaryota</taxon>
        <taxon>Metazoa</taxon>
        <taxon>Ecdysozoa</taxon>
        <taxon>Nematoda</taxon>
        <taxon>Chromadorea</taxon>
        <taxon>Rhabditida</taxon>
        <taxon>Rhabditina</taxon>
        <taxon>Rhabditomorpha</taxon>
        <taxon>Rhabditoidea</taxon>
        <taxon>Rhabditidae</taxon>
        <taxon>Diploscapter</taxon>
    </lineage>
</organism>
<dbReference type="FunFam" id="2.60.120.680:FF:000011">
    <property type="entry name" value="Predicted protein"/>
    <property type="match status" value="1"/>
</dbReference>
<evidence type="ECO:0000256" key="1">
    <source>
        <dbReference type="ARBA" id="ARBA00022990"/>
    </source>
</evidence>
<dbReference type="InterPro" id="IPR036598">
    <property type="entry name" value="GOLD_dom_sf"/>
</dbReference>
<keyword evidence="5" id="KW-1185">Reference proteome</keyword>
<feature type="domain" description="GOLD" evidence="3">
    <location>
        <begin position="93"/>
        <end position="252"/>
    </location>
</feature>
<evidence type="ECO:0000313" key="4">
    <source>
        <dbReference type="EMBL" id="PAV57505.1"/>
    </source>
</evidence>
<dbReference type="Pfam" id="PF13897">
    <property type="entry name" value="GOLD_2"/>
    <property type="match status" value="1"/>
</dbReference>
<dbReference type="InterPro" id="IPR009038">
    <property type="entry name" value="GOLD_dom"/>
</dbReference>
<evidence type="ECO:0000313" key="5">
    <source>
        <dbReference type="Proteomes" id="UP000218231"/>
    </source>
</evidence>
<comment type="caution">
    <text evidence="4">The sequence shown here is derived from an EMBL/GenBank/DDBJ whole genome shotgun (WGS) entry which is preliminary data.</text>
</comment>
<dbReference type="OrthoDB" id="5839451at2759"/>
<dbReference type="GO" id="GO:0000139">
    <property type="term" value="C:Golgi membrane"/>
    <property type="evidence" value="ECO:0007669"/>
    <property type="project" value="TreeGrafter"/>
</dbReference>
<dbReference type="InterPro" id="IPR052269">
    <property type="entry name" value="Golgi-PI4KB_interaction"/>
</dbReference>
<keyword evidence="1" id="KW-0007">Acetylation</keyword>